<evidence type="ECO:0000256" key="4">
    <source>
        <dbReference type="ARBA" id="ARBA00022989"/>
    </source>
</evidence>
<evidence type="ECO:0000256" key="3">
    <source>
        <dbReference type="ARBA" id="ARBA00022692"/>
    </source>
</evidence>
<comment type="subcellular location">
    <subcellularLocation>
        <location evidence="1">Cell membrane</location>
        <topology evidence="1">Multi-pass membrane protein</topology>
    </subcellularLocation>
</comment>
<dbReference type="Pfam" id="PF03553">
    <property type="entry name" value="Na_H_antiporter"/>
    <property type="match status" value="1"/>
</dbReference>
<feature type="transmembrane region" description="Helical" evidence="6">
    <location>
        <begin position="186"/>
        <end position="205"/>
    </location>
</feature>
<dbReference type="GO" id="GO:0005886">
    <property type="term" value="C:plasma membrane"/>
    <property type="evidence" value="ECO:0007669"/>
    <property type="project" value="UniProtKB-SubCell"/>
</dbReference>
<keyword evidence="4 6" id="KW-1133">Transmembrane helix</keyword>
<dbReference type="Proteomes" id="UP000002407">
    <property type="component" value="Chromosome"/>
</dbReference>
<dbReference type="EMBL" id="CP000776">
    <property type="protein sequence ID" value="ABS51465.1"/>
    <property type="molecule type" value="Genomic_DNA"/>
</dbReference>
<evidence type="ECO:0000256" key="1">
    <source>
        <dbReference type="ARBA" id="ARBA00004651"/>
    </source>
</evidence>
<keyword evidence="2" id="KW-1003">Cell membrane</keyword>
<proteinExistence type="predicted"/>
<organism evidence="9 10">
    <name type="scientific">Campylobacter hominis (strain ATCC BAA-381 / DSM 21671 / CCUG 45161 / LMG 19568 / NCTC 13146 / CH001A)</name>
    <dbReference type="NCBI Taxonomy" id="360107"/>
    <lineage>
        <taxon>Bacteria</taxon>
        <taxon>Pseudomonadati</taxon>
        <taxon>Campylobacterota</taxon>
        <taxon>Epsilonproteobacteria</taxon>
        <taxon>Campylobacterales</taxon>
        <taxon>Campylobacteraceae</taxon>
        <taxon>Campylobacter</taxon>
    </lineage>
</organism>
<name>A7I428_CAMHC</name>
<feature type="transmembrane region" description="Helical" evidence="6">
    <location>
        <begin position="284"/>
        <end position="304"/>
    </location>
</feature>
<evidence type="ECO:0000256" key="2">
    <source>
        <dbReference type="ARBA" id="ARBA00022475"/>
    </source>
</evidence>
<dbReference type="AlphaFoldDB" id="A7I428"/>
<evidence type="ECO:0000256" key="6">
    <source>
        <dbReference type="SAM" id="Phobius"/>
    </source>
</evidence>
<feature type="transmembrane region" description="Helical" evidence="6">
    <location>
        <begin position="324"/>
        <end position="345"/>
    </location>
</feature>
<feature type="transmembrane region" description="Helical" evidence="6">
    <location>
        <begin position="96"/>
        <end position="127"/>
    </location>
</feature>
<sequence length="432" mass="46330">MLTNPVLVSIIVMMALCLLRCNVMLSILISAMIATFLSSIPLDKALSLFIDGMGGNLETALSYILLGVIATAISKTNLTTILVNFVASIITGKKYIFIFSIAFFSCFSQNLIPVHIAFIPILIPPLLSVMNRLKIDRRAVACALTFALQTPYISLPLGFGLIFFGLIQKELQHNGINVAISDIGSVMWLSAIPMIFGLILAVWYFRKPREYKQNNQTENEKINYEKPKMTYKEFGVLIGVTATFIVQLLSSSMPLAALIGIIAMILTGGIKYKKMDETFNGGVHMMGFIAFIMLVAAGYGAVIRETGGINELVNLAASFSNGKLGGAILMLVIGLFVTMGIGTSFGTIPIIAAIYCPLASTLGFSIPATILLIGIAAAVGDAGSPASDSTLGPTSGLNADGNHNHVWDTCVPTFIFFNIPLIVFGVIFAVFL</sequence>
<evidence type="ECO:0000313" key="10">
    <source>
        <dbReference type="Proteomes" id="UP000002407"/>
    </source>
</evidence>
<dbReference type="Pfam" id="PF13726">
    <property type="entry name" value="Na_H_antiport_2"/>
    <property type="match status" value="1"/>
</dbReference>
<feature type="domain" description="Putative Na+/H+ antiporter N-terminal" evidence="8">
    <location>
        <begin position="4"/>
        <end position="89"/>
    </location>
</feature>
<evidence type="ECO:0000259" key="7">
    <source>
        <dbReference type="Pfam" id="PF03553"/>
    </source>
</evidence>
<evidence type="ECO:0000259" key="8">
    <source>
        <dbReference type="Pfam" id="PF13726"/>
    </source>
</evidence>
<evidence type="ECO:0000313" key="9">
    <source>
        <dbReference type="EMBL" id="ABS51465.1"/>
    </source>
</evidence>
<keyword evidence="5 6" id="KW-0472">Membrane</keyword>
<dbReference type="HOGENOM" id="CLU_037927_0_0_7"/>
<feature type="transmembrane region" description="Helical" evidence="6">
    <location>
        <begin position="139"/>
        <end position="166"/>
    </location>
</feature>
<dbReference type="InterPro" id="IPR032813">
    <property type="entry name" value="Na_H_antiport_N"/>
</dbReference>
<evidence type="ECO:0000256" key="5">
    <source>
        <dbReference type="ARBA" id="ARBA00023136"/>
    </source>
</evidence>
<dbReference type="eggNOG" id="COG2056">
    <property type="taxonomic scope" value="Bacteria"/>
</dbReference>
<feature type="domain" description="Na+/H+ antiporter NhaC-like C-terminal" evidence="7">
    <location>
        <begin position="144"/>
        <end position="426"/>
    </location>
</feature>
<feature type="transmembrane region" description="Helical" evidence="6">
    <location>
        <begin position="352"/>
        <end position="379"/>
    </location>
</feature>
<dbReference type="KEGG" id="cha:CHAB381_1758"/>
<keyword evidence="10" id="KW-1185">Reference proteome</keyword>
<feature type="transmembrane region" description="Helical" evidence="6">
    <location>
        <begin position="6"/>
        <end position="39"/>
    </location>
</feature>
<feature type="transmembrane region" description="Helical" evidence="6">
    <location>
        <begin position="231"/>
        <end position="249"/>
    </location>
</feature>
<protein>
    <submittedName>
        <fullName evidence="9">Transport protein</fullName>
    </submittedName>
</protein>
<dbReference type="PANTHER" id="PTHR37821:SF1">
    <property type="entry name" value="AMINO ACID TRANSPORTER YUIF-RELATED"/>
    <property type="match status" value="1"/>
</dbReference>
<dbReference type="PANTHER" id="PTHR37821">
    <property type="entry name" value="AMINO ACID TRANSPORTER YUIF-RELATED"/>
    <property type="match status" value="1"/>
</dbReference>
<gene>
    <name evidence="9" type="ordered locus">CHAB381_1758</name>
</gene>
<dbReference type="OrthoDB" id="9772446at2"/>
<accession>A7I428</accession>
<dbReference type="InterPro" id="IPR052576">
    <property type="entry name" value="AA_Transporter-Related"/>
</dbReference>
<dbReference type="RefSeq" id="WP_012109576.1">
    <property type="nucleotide sequence ID" value="NC_009714.1"/>
</dbReference>
<feature type="transmembrane region" description="Helical" evidence="6">
    <location>
        <begin position="411"/>
        <end position="431"/>
    </location>
</feature>
<reference evidence="10" key="1">
    <citation type="submission" date="2007-07" db="EMBL/GenBank/DDBJ databases">
        <title>Complete genome sequence of Campylobacter hominis ATCC BAA-381, a commensal isolated from the human gastrointestinal tract.</title>
        <authorList>
            <person name="Fouts D.E."/>
            <person name="Mongodin E.F."/>
            <person name="Puiu D."/>
            <person name="Sebastian Y."/>
            <person name="Miller W.G."/>
            <person name="Mandrell R.E."/>
            <person name="Nelson K.E."/>
        </authorList>
    </citation>
    <scope>NUCLEOTIDE SEQUENCE [LARGE SCALE GENOMIC DNA]</scope>
    <source>
        <strain evidence="10">ATCC BAA-381 / LMG 19568 / NCTC 13146 / CH001A</strain>
    </source>
</reference>
<keyword evidence="3 6" id="KW-0812">Transmembrane</keyword>
<dbReference type="InterPro" id="IPR018461">
    <property type="entry name" value="Na/H_Antiport_NhaC-like_C"/>
</dbReference>